<keyword evidence="2" id="KW-1185">Reference proteome</keyword>
<comment type="caution">
    <text evidence="1">The sequence shown here is derived from an EMBL/GenBank/DDBJ whole genome shotgun (WGS) entry which is preliminary data.</text>
</comment>
<organism evidence="1 2">
    <name type="scientific">Apatococcus lobatus</name>
    <dbReference type="NCBI Taxonomy" id="904363"/>
    <lineage>
        <taxon>Eukaryota</taxon>
        <taxon>Viridiplantae</taxon>
        <taxon>Chlorophyta</taxon>
        <taxon>core chlorophytes</taxon>
        <taxon>Trebouxiophyceae</taxon>
        <taxon>Chlorellales</taxon>
        <taxon>Chlorellaceae</taxon>
        <taxon>Apatococcus</taxon>
    </lineage>
</organism>
<dbReference type="Proteomes" id="UP001438707">
    <property type="component" value="Unassembled WGS sequence"/>
</dbReference>
<dbReference type="AlphaFoldDB" id="A0AAW1Q544"/>
<dbReference type="EMBL" id="JALJOS010000108">
    <property type="protein sequence ID" value="KAK9815971.1"/>
    <property type="molecule type" value="Genomic_DNA"/>
</dbReference>
<gene>
    <name evidence="1" type="ORF">WJX74_002719</name>
</gene>
<feature type="non-terminal residue" evidence="1">
    <location>
        <position position="1"/>
    </location>
</feature>
<sequence>GRTLSPVARPPPTCKSVLAASLKPDCWQSCALGDSAEDLRTIRLLAQYIPSVRQLSGATKLHTQQWQGAWLCFTKLQHLNWTANYLDLCKFRRSSHSPLAGCLPKSVKSASLHLGWGAIRDDVDSILHMDRLHAHGFAPVLKELAVIAQDPAPLNGGLVRLKAAQDFSILEKLQISAYAIEESLCASQLTSIDIRLAQTPLDWADHFAQIKSLVHISVELVSNDEVDYRFSIDICNCNVNVYVTFR</sequence>
<accession>A0AAW1Q544</accession>
<proteinExistence type="predicted"/>
<evidence type="ECO:0000313" key="2">
    <source>
        <dbReference type="Proteomes" id="UP001438707"/>
    </source>
</evidence>
<protein>
    <submittedName>
        <fullName evidence="1">Uncharacterized protein</fullName>
    </submittedName>
</protein>
<name>A0AAW1Q544_9CHLO</name>
<reference evidence="1 2" key="1">
    <citation type="journal article" date="2024" name="Nat. Commun.">
        <title>Phylogenomics reveals the evolutionary origins of lichenization in chlorophyte algae.</title>
        <authorList>
            <person name="Puginier C."/>
            <person name="Libourel C."/>
            <person name="Otte J."/>
            <person name="Skaloud P."/>
            <person name="Haon M."/>
            <person name="Grisel S."/>
            <person name="Petersen M."/>
            <person name="Berrin J.G."/>
            <person name="Delaux P.M."/>
            <person name="Dal Grande F."/>
            <person name="Keller J."/>
        </authorList>
    </citation>
    <scope>NUCLEOTIDE SEQUENCE [LARGE SCALE GENOMIC DNA]</scope>
    <source>
        <strain evidence="1 2">SAG 2145</strain>
    </source>
</reference>
<evidence type="ECO:0000313" key="1">
    <source>
        <dbReference type="EMBL" id="KAK9815971.1"/>
    </source>
</evidence>